<protein>
    <submittedName>
        <fullName evidence="2">Putative zinc-finger</fullName>
    </submittedName>
</protein>
<evidence type="ECO:0000313" key="3">
    <source>
        <dbReference type="Proteomes" id="UP000184694"/>
    </source>
</evidence>
<keyword evidence="2" id="KW-0862">Zinc</keyword>
<dbReference type="Pfam" id="PF13490">
    <property type="entry name" value="zf-HC2"/>
    <property type="match status" value="1"/>
</dbReference>
<dbReference type="Gene3D" id="1.10.10.1320">
    <property type="entry name" value="Anti-sigma factor, zinc-finger domain"/>
    <property type="match status" value="1"/>
</dbReference>
<evidence type="ECO:0000259" key="1">
    <source>
        <dbReference type="Pfam" id="PF13490"/>
    </source>
</evidence>
<sequence>MKQKKSSTWLELVYGGTIEEGLSTSKEACPGHNDVAAYLDKKLPIARRKEVEGHMASCRECRSEVLELRRILSSC</sequence>
<proteinExistence type="predicted"/>
<dbReference type="EMBL" id="FSRG01000003">
    <property type="protein sequence ID" value="SIN73561.1"/>
    <property type="molecule type" value="Genomic_DNA"/>
</dbReference>
<dbReference type="RefSeq" id="WP_074215313.1">
    <property type="nucleotide sequence ID" value="NZ_FSRG01000003.1"/>
</dbReference>
<dbReference type="InterPro" id="IPR041916">
    <property type="entry name" value="Anti_sigma_zinc_sf"/>
</dbReference>
<dbReference type="AlphaFoldDB" id="A0A1N6DS01"/>
<gene>
    <name evidence="2" type="ORF">SAMN02745161_0434</name>
</gene>
<dbReference type="GO" id="GO:0008270">
    <property type="term" value="F:zinc ion binding"/>
    <property type="evidence" value="ECO:0007669"/>
    <property type="project" value="UniProtKB-KW"/>
</dbReference>
<feature type="domain" description="Putative zinc-finger" evidence="1">
    <location>
        <begin position="35"/>
        <end position="62"/>
    </location>
</feature>
<organism evidence="2 3">
    <name type="scientific">Halodesulfovibrio marinisediminis DSM 17456</name>
    <dbReference type="NCBI Taxonomy" id="1121457"/>
    <lineage>
        <taxon>Bacteria</taxon>
        <taxon>Pseudomonadati</taxon>
        <taxon>Thermodesulfobacteriota</taxon>
        <taxon>Desulfovibrionia</taxon>
        <taxon>Desulfovibrionales</taxon>
        <taxon>Desulfovibrionaceae</taxon>
        <taxon>Halodesulfovibrio</taxon>
    </lineage>
</organism>
<keyword evidence="2" id="KW-0863">Zinc-finger</keyword>
<keyword evidence="2" id="KW-0479">Metal-binding</keyword>
<name>A0A1N6DS01_9BACT</name>
<evidence type="ECO:0000313" key="2">
    <source>
        <dbReference type="EMBL" id="SIN73561.1"/>
    </source>
</evidence>
<reference evidence="3" key="1">
    <citation type="submission" date="2016-11" db="EMBL/GenBank/DDBJ databases">
        <authorList>
            <person name="Varghese N."/>
            <person name="Submissions S."/>
        </authorList>
    </citation>
    <scope>NUCLEOTIDE SEQUENCE [LARGE SCALE GENOMIC DNA]</scope>
    <source>
        <strain evidence="3">DSM 17456</strain>
    </source>
</reference>
<keyword evidence="3" id="KW-1185">Reference proteome</keyword>
<accession>A0A1N6DS01</accession>
<dbReference type="Proteomes" id="UP000184694">
    <property type="component" value="Unassembled WGS sequence"/>
</dbReference>
<dbReference type="InterPro" id="IPR027383">
    <property type="entry name" value="Znf_put"/>
</dbReference>
<dbReference type="STRING" id="1121457.SAMN02745161_0434"/>